<dbReference type="AlphaFoldDB" id="A0A820MLC3"/>
<proteinExistence type="predicted"/>
<feature type="non-terminal residue" evidence="1">
    <location>
        <position position="1"/>
    </location>
</feature>
<reference evidence="1" key="1">
    <citation type="submission" date="2021-02" db="EMBL/GenBank/DDBJ databases">
        <authorList>
            <person name="Nowell W R."/>
        </authorList>
    </citation>
    <scope>NUCLEOTIDE SEQUENCE</scope>
</reference>
<sequence>LSTPLISRTLHVNYRRRPECTCFRHELPPVISLLTTEKNESQSSLCSQYATRRGPNQRIIAISLFGPKENKRFQLNRTLKFLHELIEDLDKIYSDDFILRIYHDNTINVTDIICPIECQHSNVDFCSMAYKTYMPPKIWRFLPAGDPLVDISKLTFYLIVCFD</sequence>
<name>A0A820MLC3_9BILA</name>
<comment type="caution">
    <text evidence="1">The sequence shown here is derived from an EMBL/GenBank/DDBJ whole genome shotgun (WGS) entry which is preliminary data.</text>
</comment>
<organism evidence="1 2">
    <name type="scientific">Adineta steineri</name>
    <dbReference type="NCBI Taxonomy" id="433720"/>
    <lineage>
        <taxon>Eukaryota</taxon>
        <taxon>Metazoa</taxon>
        <taxon>Spiralia</taxon>
        <taxon>Gnathifera</taxon>
        <taxon>Rotifera</taxon>
        <taxon>Eurotatoria</taxon>
        <taxon>Bdelloidea</taxon>
        <taxon>Adinetida</taxon>
        <taxon>Adinetidae</taxon>
        <taxon>Adineta</taxon>
    </lineage>
</organism>
<evidence type="ECO:0000313" key="2">
    <source>
        <dbReference type="Proteomes" id="UP000663844"/>
    </source>
</evidence>
<dbReference type="Proteomes" id="UP000663844">
    <property type="component" value="Unassembled WGS sequence"/>
</dbReference>
<dbReference type="EMBL" id="CAJOAZ010023233">
    <property type="protein sequence ID" value="CAF4373775.1"/>
    <property type="molecule type" value="Genomic_DNA"/>
</dbReference>
<gene>
    <name evidence="1" type="ORF">OXD698_LOCUS49988</name>
</gene>
<accession>A0A820MLC3</accession>
<protein>
    <submittedName>
        <fullName evidence="1">Uncharacterized protein</fullName>
    </submittedName>
</protein>
<evidence type="ECO:0000313" key="1">
    <source>
        <dbReference type="EMBL" id="CAF4373775.1"/>
    </source>
</evidence>